<evidence type="ECO:0000313" key="1">
    <source>
        <dbReference type="EMBL" id="KAJ8300408.1"/>
    </source>
</evidence>
<gene>
    <name evidence="1" type="ORF">KUTeg_021927</name>
</gene>
<accession>A0ABQ9E4R4</accession>
<comment type="caution">
    <text evidence="1">The sequence shown here is derived from an EMBL/GenBank/DDBJ whole genome shotgun (WGS) entry which is preliminary data.</text>
</comment>
<evidence type="ECO:0000313" key="2">
    <source>
        <dbReference type="Proteomes" id="UP001217089"/>
    </source>
</evidence>
<sequence>MAIEFASKSHYLLMEKAESISELKDVLIANVSISLSADREILLSLFHNMRLDGCLREASVKYLTQLWILTRKFWVIYVVLLKVKESKLDLKLVKEAYSSDSFVQKYATWFDKKNRGDLMKPCDDFYLLLRELETVMRKMLKWIAFQLNHCSYQNLKKAC</sequence>
<organism evidence="1 2">
    <name type="scientific">Tegillarca granosa</name>
    <name type="common">Malaysian cockle</name>
    <name type="synonym">Anadara granosa</name>
    <dbReference type="NCBI Taxonomy" id="220873"/>
    <lineage>
        <taxon>Eukaryota</taxon>
        <taxon>Metazoa</taxon>
        <taxon>Spiralia</taxon>
        <taxon>Lophotrochozoa</taxon>
        <taxon>Mollusca</taxon>
        <taxon>Bivalvia</taxon>
        <taxon>Autobranchia</taxon>
        <taxon>Pteriomorphia</taxon>
        <taxon>Arcoida</taxon>
        <taxon>Arcoidea</taxon>
        <taxon>Arcidae</taxon>
        <taxon>Tegillarca</taxon>
    </lineage>
</organism>
<dbReference type="Proteomes" id="UP001217089">
    <property type="component" value="Unassembled WGS sequence"/>
</dbReference>
<name>A0ABQ9E4R4_TEGGR</name>
<protein>
    <submittedName>
        <fullName evidence="1">Uncharacterized protein</fullName>
    </submittedName>
</protein>
<reference evidence="1 2" key="1">
    <citation type="submission" date="2022-12" db="EMBL/GenBank/DDBJ databases">
        <title>Chromosome-level genome of Tegillarca granosa.</title>
        <authorList>
            <person name="Kim J."/>
        </authorList>
    </citation>
    <scope>NUCLEOTIDE SEQUENCE [LARGE SCALE GENOMIC DNA]</scope>
    <source>
        <strain evidence="1">Teg-2019</strain>
        <tissue evidence="1">Adductor muscle</tissue>
    </source>
</reference>
<keyword evidence="2" id="KW-1185">Reference proteome</keyword>
<dbReference type="EMBL" id="JARBDR010000919">
    <property type="protein sequence ID" value="KAJ8300408.1"/>
    <property type="molecule type" value="Genomic_DNA"/>
</dbReference>
<proteinExistence type="predicted"/>